<dbReference type="Pfam" id="PF04082">
    <property type="entry name" value="Fungal_trans"/>
    <property type="match status" value="1"/>
</dbReference>
<dbReference type="AlphaFoldDB" id="A0A5N7C692"/>
<dbReference type="CDD" id="cd12148">
    <property type="entry name" value="fungal_TF_MHR"/>
    <property type="match status" value="1"/>
</dbReference>
<dbReference type="Proteomes" id="UP000326877">
    <property type="component" value="Unassembled WGS sequence"/>
</dbReference>
<keyword evidence="5" id="KW-0804">Transcription</keyword>
<evidence type="ECO:0000256" key="1">
    <source>
        <dbReference type="ARBA" id="ARBA00022723"/>
    </source>
</evidence>
<evidence type="ECO:0000313" key="9">
    <source>
        <dbReference type="EMBL" id="KAE8389428.1"/>
    </source>
</evidence>
<dbReference type="PANTHER" id="PTHR31313:SF86">
    <property type="entry name" value="ZN(2)-C6 FUNGAL-TYPE DOMAIN-CONTAINING PROTEIN"/>
    <property type="match status" value="1"/>
</dbReference>
<dbReference type="GO" id="GO:0008270">
    <property type="term" value="F:zinc ion binding"/>
    <property type="evidence" value="ECO:0007669"/>
    <property type="project" value="InterPro"/>
</dbReference>
<dbReference type="GO" id="GO:0003677">
    <property type="term" value="F:DNA binding"/>
    <property type="evidence" value="ECO:0007669"/>
    <property type="project" value="UniProtKB-KW"/>
</dbReference>
<name>A0A5N7C692_PETAA</name>
<dbReference type="EMBL" id="ML735266">
    <property type="protein sequence ID" value="KAE8389428.1"/>
    <property type="molecule type" value="Genomic_DNA"/>
</dbReference>
<protein>
    <recommendedName>
        <fullName evidence="8">Xylanolytic transcriptional activator regulatory domain-containing protein</fullName>
    </recommendedName>
</protein>
<sequence length="547" mass="61782">MRHRGLSQQVEGQDAMQNLLVSSSARFRQLERFNFKSNTYNFDGVNPELAIHLLSLYWDRQLDVSAVIYRPLFMRDMACGGPYFSKLLLNAIYLTASKFSPRLEVRDDDSDRLTAGRMFRRRITELVNYHMTRSEITTVQALLLRSLAWLYSGMAINMIMDLGIQTDHRSDRKVKGLSSEESEMRKRLFWGAYGKADFPKFQSLYQGRPIRLREADASIPLGSLDEYEEYDQLDSVSYGRPLSYLAIPARYVSTLRRYCSLSIVMPRMLETLYTEHSVSGDPSVLFESSASLGRQLQSWYDNLHPGLTAEPLGPFASTASPHTLTLAALYHTLQILLHRPFVSDGHLRSVSSSVATVAFEACVTAVEAIHDTLNTYSTTFSIGLAPYSVSYATYVKPRGSYAHNCLPNCLVILREHELLFLGSKRVLKVILSLIQAMGVEMEDQEAGSSNREERTGRITGFHSTSSGKSRQQARATTDVEYELSSYDMDIIIGSFDISQMIDQQSFESRPPPEGHTQYSGNVNAMDFSDFLLPLDPLFGLYTFQGML</sequence>
<evidence type="ECO:0000256" key="6">
    <source>
        <dbReference type="ARBA" id="ARBA00023242"/>
    </source>
</evidence>
<dbReference type="PANTHER" id="PTHR31313">
    <property type="entry name" value="TY1 ENHANCER ACTIVATOR"/>
    <property type="match status" value="1"/>
</dbReference>
<keyword evidence="6" id="KW-0539">Nucleus</keyword>
<feature type="compositionally biased region" description="Polar residues" evidence="7">
    <location>
        <begin position="461"/>
        <end position="474"/>
    </location>
</feature>
<dbReference type="InterPro" id="IPR051615">
    <property type="entry name" value="Transcr_Regulatory_Elem"/>
</dbReference>
<organism evidence="9">
    <name type="scientific">Petromyces alliaceus</name>
    <name type="common">Aspergillus alliaceus</name>
    <dbReference type="NCBI Taxonomy" id="209559"/>
    <lineage>
        <taxon>Eukaryota</taxon>
        <taxon>Fungi</taxon>
        <taxon>Dikarya</taxon>
        <taxon>Ascomycota</taxon>
        <taxon>Pezizomycotina</taxon>
        <taxon>Eurotiomycetes</taxon>
        <taxon>Eurotiomycetidae</taxon>
        <taxon>Eurotiales</taxon>
        <taxon>Aspergillaceae</taxon>
        <taxon>Aspergillus</taxon>
        <taxon>Aspergillus subgen. Circumdati</taxon>
    </lineage>
</organism>
<accession>A0A5N7C692</accession>
<reference evidence="9" key="1">
    <citation type="submission" date="2019-04" db="EMBL/GenBank/DDBJ databases">
        <title>Friends and foes A comparative genomics studyof 23 Aspergillus species from section Flavi.</title>
        <authorList>
            <consortium name="DOE Joint Genome Institute"/>
            <person name="Kjaerbolling I."/>
            <person name="Vesth T."/>
            <person name="Frisvad J.C."/>
            <person name="Nybo J.L."/>
            <person name="Theobald S."/>
            <person name="Kildgaard S."/>
            <person name="Isbrandt T."/>
            <person name="Kuo A."/>
            <person name="Sato A."/>
            <person name="Lyhne E.K."/>
            <person name="Kogle M.E."/>
            <person name="Wiebenga A."/>
            <person name="Kun R.S."/>
            <person name="Lubbers R.J."/>
            <person name="Makela M.R."/>
            <person name="Barry K."/>
            <person name="Chovatia M."/>
            <person name="Clum A."/>
            <person name="Daum C."/>
            <person name="Haridas S."/>
            <person name="He G."/>
            <person name="LaButti K."/>
            <person name="Lipzen A."/>
            <person name="Mondo S."/>
            <person name="Riley R."/>
            <person name="Salamov A."/>
            <person name="Simmons B.A."/>
            <person name="Magnuson J.K."/>
            <person name="Henrissat B."/>
            <person name="Mortensen U.H."/>
            <person name="Larsen T.O."/>
            <person name="Devries R.P."/>
            <person name="Grigoriev I.V."/>
            <person name="Machida M."/>
            <person name="Baker S.E."/>
            <person name="Andersen M.R."/>
        </authorList>
    </citation>
    <scope>NUCLEOTIDE SEQUENCE [LARGE SCALE GENOMIC DNA]</scope>
    <source>
        <strain evidence="9">IBT 14317</strain>
    </source>
</reference>
<evidence type="ECO:0000256" key="5">
    <source>
        <dbReference type="ARBA" id="ARBA00023163"/>
    </source>
</evidence>
<keyword evidence="2" id="KW-0862">Zinc</keyword>
<keyword evidence="4" id="KW-0238">DNA-binding</keyword>
<dbReference type="InterPro" id="IPR007219">
    <property type="entry name" value="XnlR_reg_dom"/>
</dbReference>
<proteinExistence type="predicted"/>
<evidence type="ECO:0000256" key="7">
    <source>
        <dbReference type="SAM" id="MobiDB-lite"/>
    </source>
</evidence>
<dbReference type="GO" id="GO:0006351">
    <property type="term" value="P:DNA-templated transcription"/>
    <property type="evidence" value="ECO:0007669"/>
    <property type="project" value="InterPro"/>
</dbReference>
<evidence type="ECO:0000256" key="2">
    <source>
        <dbReference type="ARBA" id="ARBA00022833"/>
    </source>
</evidence>
<gene>
    <name evidence="9" type="ORF">BDV23DRAFT_194496</name>
</gene>
<keyword evidence="3" id="KW-0805">Transcription regulation</keyword>
<feature type="region of interest" description="Disordered" evidence="7">
    <location>
        <begin position="444"/>
        <end position="474"/>
    </location>
</feature>
<keyword evidence="1" id="KW-0479">Metal-binding</keyword>
<dbReference type="SMART" id="SM00906">
    <property type="entry name" value="Fungal_trans"/>
    <property type="match status" value="1"/>
</dbReference>
<evidence type="ECO:0000259" key="8">
    <source>
        <dbReference type="SMART" id="SM00906"/>
    </source>
</evidence>
<evidence type="ECO:0000256" key="4">
    <source>
        <dbReference type="ARBA" id="ARBA00023125"/>
    </source>
</evidence>
<evidence type="ECO:0000256" key="3">
    <source>
        <dbReference type="ARBA" id="ARBA00023015"/>
    </source>
</evidence>
<dbReference type="OrthoDB" id="2154091at2759"/>
<feature type="domain" description="Xylanolytic transcriptional activator regulatory" evidence="8">
    <location>
        <begin position="148"/>
        <end position="228"/>
    </location>
</feature>